<keyword evidence="8 10" id="KW-0472">Membrane</keyword>
<name>A0A3N4M5S0_9PEZI</name>
<dbReference type="CDD" id="cd03232">
    <property type="entry name" value="ABCG_PDR_domain2"/>
    <property type="match status" value="1"/>
</dbReference>
<feature type="transmembrane region" description="Helical" evidence="10">
    <location>
        <begin position="619"/>
        <end position="639"/>
    </location>
</feature>
<dbReference type="STRING" id="1051890.A0A3N4M5S0"/>
<feature type="transmembrane region" description="Helical" evidence="10">
    <location>
        <begin position="543"/>
        <end position="563"/>
    </location>
</feature>
<sequence length="1481" mass="166429">MASHTASGKNTPTNGSMATLNYEQDIIRSEDSASSDSGRGQWGEQREGERVEYEKAITEFEDLKRELSRPTTHGAHADEEEGGNVRDSNFVDLEEYLTRANKVAEESGIITKKIGIRFKNLTVQGSGSGSIFVRTFADELLGLFGKDLFDFVRVLVSRQKPTIKNIIQDFSGVVKPGEMLLVLGNPGSGSSTFLRALTNQRRDFTAIKGDVDYSGLGFETAERKFRGEILYNSEEDIHLPTLTVGQTVRFALKTKTPSKRLPGVSRDHFVEQMLELFSKMFGMNHTLNTIVGNQFTRGVSGGERKRVSIMEALASRATVNAFDNSTRGLDSSTAVDYIKSLRILTSLTKSTTIVTIYQAGEQIYREFDKVCLIDTGRQIYYGPASEARAYFEELGFEYTPGTTTSDFLTSITNPLERRARPDFNGKLPSSPEELEAAFRNSRFWDQVQKELVEYEQEIAGDAENFTQAVKEDKSKLTRKKNPYTISFVMQVWYLLQRQLQVVWQDQTGLRSRFINTIILGLLTGALAYKIPKSTAGPYMMGGALFFNLVVIGWMQILEAITMTMGRTITAKQVTMAFYRPSAQVIAKTIADLPFLAIQCALYTLILYFMTDMARDAGKFFLQLLFVFTTSVCITAFYRVVGAFSRDINSTIRMAFLGLNVMVVFSGYMQPLKAMKSWVYKWIFYAVPVTYAQEALMVNQYDAMDIPCAPGNLIPGVPGASLENQICFFVGAEPGDTNVSGTRFLKEQFGYERAHIWRNFGIILLFTFGYIVIACIGVEFLSWGSGGGSTKVFLKPGWGHSKKDGQTLPTIENKVAEKNPASIITDNNTLQSVPTSKSVIQGRSSKLTWSKLNYTIPYAGGTRQLLTDIHGYVKPRALTALMGPSGAGKTTLLDTLSQKSRIGVVSGEMLVDGKRLKADFQRSTGFVEQMDIHDGSATVREALRFSALLRQPSTVSKEEKFKFVEEIIRLLELENLANALIGEPGFGLSVEERKRVTIGVELAAKPETLLFLDEPTSGLDSAGALSIIRFLRKLADESNIAILCTIHQPSAILFRNFDNILLLTTGGRQAYFGPIGQNGKTVIDYFERNGASKAHIDDNPAEYILETTRPSQKNQDWPAIWAKSPESQNLEQEITDINTERGDIPHTHAELDLEYAMPFIEQVKAVTQRVWRNYWRDPNYGYSSIFSNISMSLIAGVLFFQSGHTVLEMQSRGFAVFLVVILSPLIVSQVQPKFLALRMLYEARERNSKIYSAPAFITAMVICEIPYAILGTLFFFFPWYYMVGMNPDSNRAGYQFFLILIFQIWIAPFGMWIAAMCPDLTVISIVNPFLFVVTNAFTGVLVPYSQLLTFFRSWVYWANPLTYLVRGLMSNVLHGIEITCSSQELVRFTPPSGQSCMEYAGDWLKNASGYMNQAANGACEYCIYKNGDEYMKTINIEYNLRWRDLGIFIVFTFTNFALIYILYWAFREFQWKKFFARKAGRN</sequence>
<dbReference type="Pfam" id="PF00005">
    <property type="entry name" value="ABC_tran"/>
    <property type="match status" value="2"/>
</dbReference>
<comment type="similarity">
    <text evidence="2">Belongs to the ABC transporter superfamily. ABCG family. PDR (TC 3.A.1.205) subfamily.</text>
</comment>
<evidence type="ECO:0000313" key="12">
    <source>
        <dbReference type="EMBL" id="RPB29129.1"/>
    </source>
</evidence>
<dbReference type="InterPro" id="IPR027417">
    <property type="entry name" value="P-loop_NTPase"/>
</dbReference>
<proteinExistence type="inferred from homology"/>
<dbReference type="InterPro" id="IPR034003">
    <property type="entry name" value="ABCG_PDR_2"/>
</dbReference>
<evidence type="ECO:0000256" key="3">
    <source>
        <dbReference type="ARBA" id="ARBA00022448"/>
    </source>
</evidence>
<keyword evidence="13" id="KW-1185">Reference proteome</keyword>
<evidence type="ECO:0000256" key="10">
    <source>
        <dbReference type="SAM" id="Phobius"/>
    </source>
</evidence>
<evidence type="ECO:0000256" key="8">
    <source>
        <dbReference type="ARBA" id="ARBA00023136"/>
    </source>
</evidence>
<feature type="transmembrane region" description="Helical" evidence="10">
    <location>
        <begin position="651"/>
        <end position="668"/>
    </location>
</feature>
<evidence type="ECO:0000256" key="7">
    <source>
        <dbReference type="ARBA" id="ARBA00022989"/>
    </source>
</evidence>
<keyword evidence="3" id="KW-0813">Transport</keyword>
<feature type="transmembrane region" description="Helical" evidence="10">
    <location>
        <begin position="1178"/>
        <end position="1199"/>
    </location>
</feature>
<dbReference type="PANTHER" id="PTHR19241">
    <property type="entry name" value="ATP-BINDING CASSETTE TRANSPORTER"/>
    <property type="match status" value="1"/>
</dbReference>
<evidence type="ECO:0000256" key="4">
    <source>
        <dbReference type="ARBA" id="ARBA00022692"/>
    </source>
</evidence>
<keyword evidence="7 10" id="KW-1133">Transmembrane helix</keyword>
<protein>
    <recommendedName>
        <fullName evidence="11">ABC transporter domain-containing protein</fullName>
    </recommendedName>
</protein>
<reference evidence="12 13" key="1">
    <citation type="journal article" date="2018" name="Nat. Ecol. Evol.">
        <title>Pezizomycetes genomes reveal the molecular basis of ectomycorrhizal truffle lifestyle.</title>
        <authorList>
            <person name="Murat C."/>
            <person name="Payen T."/>
            <person name="Noel B."/>
            <person name="Kuo A."/>
            <person name="Morin E."/>
            <person name="Chen J."/>
            <person name="Kohler A."/>
            <person name="Krizsan K."/>
            <person name="Balestrini R."/>
            <person name="Da Silva C."/>
            <person name="Montanini B."/>
            <person name="Hainaut M."/>
            <person name="Levati E."/>
            <person name="Barry K.W."/>
            <person name="Belfiori B."/>
            <person name="Cichocki N."/>
            <person name="Clum A."/>
            <person name="Dockter R.B."/>
            <person name="Fauchery L."/>
            <person name="Guy J."/>
            <person name="Iotti M."/>
            <person name="Le Tacon F."/>
            <person name="Lindquist E.A."/>
            <person name="Lipzen A."/>
            <person name="Malagnac F."/>
            <person name="Mello A."/>
            <person name="Molinier V."/>
            <person name="Miyauchi S."/>
            <person name="Poulain J."/>
            <person name="Riccioni C."/>
            <person name="Rubini A."/>
            <person name="Sitrit Y."/>
            <person name="Splivallo R."/>
            <person name="Traeger S."/>
            <person name="Wang M."/>
            <person name="Zifcakova L."/>
            <person name="Wipf D."/>
            <person name="Zambonelli A."/>
            <person name="Paolocci F."/>
            <person name="Nowrousian M."/>
            <person name="Ottonello S."/>
            <person name="Baldrian P."/>
            <person name="Spatafora J.W."/>
            <person name="Henrissat B."/>
            <person name="Nagy L.G."/>
            <person name="Aury J.M."/>
            <person name="Wincker P."/>
            <person name="Grigoriev I.V."/>
            <person name="Bonfante P."/>
            <person name="Martin F.M."/>
        </authorList>
    </citation>
    <scope>NUCLEOTIDE SEQUENCE [LARGE SCALE GENOMIC DNA]</scope>
    <source>
        <strain evidence="12 13">ATCC MYA-4762</strain>
    </source>
</reference>
<feature type="domain" description="ABC transporter" evidence="11">
    <location>
        <begin position="846"/>
        <end position="1089"/>
    </location>
</feature>
<accession>A0A3N4M5S0</accession>
<evidence type="ECO:0000256" key="6">
    <source>
        <dbReference type="ARBA" id="ARBA00022840"/>
    </source>
</evidence>
<dbReference type="Pfam" id="PF06422">
    <property type="entry name" value="PDR_CDR"/>
    <property type="match status" value="1"/>
</dbReference>
<dbReference type="InterPro" id="IPR003593">
    <property type="entry name" value="AAA+_ATPase"/>
</dbReference>
<evidence type="ECO:0000256" key="2">
    <source>
        <dbReference type="ARBA" id="ARBA00006012"/>
    </source>
</evidence>
<evidence type="ECO:0000256" key="1">
    <source>
        <dbReference type="ARBA" id="ARBA00004141"/>
    </source>
</evidence>
<organism evidence="12 13">
    <name type="scientific">Terfezia boudieri ATCC MYA-4762</name>
    <dbReference type="NCBI Taxonomy" id="1051890"/>
    <lineage>
        <taxon>Eukaryota</taxon>
        <taxon>Fungi</taxon>
        <taxon>Dikarya</taxon>
        <taxon>Ascomycota</taxon>
        <taxon>Pezizomycotina</taxon>
        <taxon>Pezizomycetes</taxon>
        <taxon>Pezizales</taxon>
        <taxon>Pezizaceae</taxon>
        <taxon>Terfezia</taxon>
    </lineage>
</organism>
<dbReference type="SMART" id="SM00382">
    <property type="entry name" value="AAA"/>
    <property type="match status" value="2"/>
</dbReference>
<feature type="region of interest" description="Disordered" evidence="9">
    <location>
        <begin position="1"/>
        <end position="85"/>
    </location>
</feature>
<dbReference type="InterPro" id="IPR034001">
    <property type="entry name" value="ABCG_PDR_1"/>
</dbReference>
<dbReference type="OrthoDB" id="245989at2759"/>
<evidence type="ECO:0000256" key="9">
    <source>
        <dbReference type="SAM" id="MobiDB-lite"/>
    </source>
</evidence>
<dbReference type="Pfam" id="PF01061">
    <property type="entry name" value="ABC2_membrane"/>
    <property type="match status" value="2"/>
</dbReference>
<evidence type="ECO:0000259" key="11">
    <source>
        <dbReference type="PROSITE" id="PS50893"/>
    </source>
</evidence>
<feature type="transmembrane region" description="Helical" evidence="10">
    <location>
        <begin position="1250"/>
        <end position="1280"/>
    </location>
</feature>
<dbReference type="Pfam" id="PF14510">
    <property type="entry name" value="ABC_trans_N"/>
    <property type="match status" value="1"/>
</dbReference>
<comment type="subcellular location">
    <subcellularLocation>
        <location evidence="1">Membrane</location>
        <topology evidence="1">Multi-pass membrane protein</topology>
    </subcellularLocation>
</comment>
<feature type="transmembrane region" description="Helical" evidence="10">
    <location>
        <begin position="759"/>
        <end position="780"/>
    </location>
</feature>
<dbReference type="FunFam" id="3.40.50.300:FF:000054">
    <property type="entry name" value="ABC multidrug transporter atrF"/>
    <property type="match status" value="1"/>
</dbReference>
<gene>
    <name evidence="12" type="ORF">L211DRAFT_259405</name>
</gene>
<dbReference type="InParanoid" id="A0A3N4M5S0"/>
<dbReference type="GO" id="GO:0140359">
    <property type="term" value="F:ABC-type transporter activity"/>
    <property type="evidence" value="ECO:0007669"/>
    <property type="project" value="InterPro"/>
</dbReference>
<dbReference type="GO" id="GO:0005524">
    <property type="term" value="F:ATP binding"/>
    <property type="evidence" value="ECO:0007669"/>
    <property type="project" value="UniProtKB-KW"/>
</dbReference>
<dbReference type="PROSITE" id="PS50893">
    <property type="entry name" value="ABC_TRANSPORTER_2"/>
    <property type="match status" value="2"/>
</dbReference>
<dbReference type="InterPro" id="IPR013525">
    <property type="entry name" value="ABC2_TM"/>
</dbReference>
<feature type="transmembrane region" description="Helical" evidence="10">
    <location>
        <begin position="1444"/>
        <end position="1465"/>
    </location>
</feature>
<dbReference type="GO" id="GO:0016887">
    <property type="term" value="F:ATP hydrolysis activity"/>
    <property type="evidence" value="ECO:0007669"/>
    <property type="project" value="InterPro"/>
</dbReference>
<dbReference type="GO" id="GO:0016020">
    <property type="term" value="C:membrane"/>
    <property type="evidence" value="ECO:0007669"/>
    <property type="project" value="UniProtKB-SubCell"/>
</dbReference>
<feature type="domain" description="ABC transporter" evidence="11">
    <location>
        <begin position="149"/>
        <end position="400"/>
    </location>
</feature>
<dbReference type="InterPro" id="IPR010929">
    <property type="entry name" value="PDR_CDR_ABC"/>
</dbReference>
<dbReference type="SUPFAM" id="SSF52540">
    <property type="entry name" value="P-loop containing nucleoside triphosphate hydrolases"/>
    <property type="match status" value="2"/>
</dbReference>
<dbReference type="Gene3D" id="3.40.50.300">
    <property type="entry name" value="P-loop containing nucleotide triphosphate hydrolases"/>
    <property type="match status" value="2"/>
</dbReference>
<dbReference type="CDD" id="cd03233">
    <property type="entry name" value="ABCG_PDR_domain1"/>
    <property type="match status" value="1"/>
</dbReference>
<feature type="compositionally biased region" description="Polar residues" evidence="9">
    <location>
        <begin position="1"/>
        <end position="22"/>
    </location>
</feature>
<keyword evidence="5" id="KW-0547">Nucleotide-binding</keyword>
<feature type="transmembrane region" description="Helical" evidence="10">
    <location>
        <begin position="1292"/>
        <end position="1314"/>
    </location>
</feature>
<dbReference type="InterPro" id="IPR029481">
    <property type="entry name" value="ABC_trans_N"/>
</dbReference>
<keyword evidence="4 10" id="KW-0812">Transmembrane</keyword>
<feature type="compositionally biased region" description="Basic and acidic residues" evidence="9">
    <location>
        <begin position="44"/>
        <end position="68"/>
    </location>
</feature>
<dbReference type="EMBL" id="ML121528">
    <property type="protein sequence ID" value="RPB29129.1"/>
    <property type="molecule type" value="Genomic_DNA"/>
</dbReference>
<feature type="transmembrane region" description="Helical" evidence="10">
    <location>
        <begin position="1211"/>
        <end position="1229"/>
    </location>
</feature>
<dbReference type="InterPro" id="IPR003439">
    <property type="entry name" value="ABC_transporter-like_ATP-bd"/>
</dbReference>
<evidence type="ECO:0000313" key="13">
    <source>
        <dbReference type="Proteomes" id="UP000267821"/>
    </source>
</evidence>
<dbReference type="Proteomes" id="UP000267821">
    <property type="component" value="Unassembled WGS sequence"/>
</dbReference>
<evidence type="ECO:0000256" key="5">
    <source>
        <dbReference type="ARBA" id="ARBA00022741"/>
    </source>
</evidence>
<feature type="transmembrane region" description="Helical" evidence="10">
    <location>
        <begin position="1321"/>
        <end position="1343"/>
    </location>
</feature>
<feature type="transmembrane region" description="Helical" evidence="10">
    <location>
        <begin position="584"/>
        <end position="607"/>
    </location>
</feature>
<keyword evidence="6" id="KW-0067">ATP-binding</keyword>